<gene>
    <name evidence="2" type="ORF">R1flu_016478</name>
</gene>
<dbReference type="EMBL" id="JBHFFA010000004">
    <property type="protein sequence ID" value="KAL2631792.1"/>
    <property type="molecule type" value="Genomic_DNA"/>
</dbReference>
<feature type="compositionally biased region" description="Basic and acidic residues" evidence="1">
    <location>
        <begin position="1"/>
        <end position="14"/>
    </location>
</feature>
<name>A0ABD1YQU9_9MARC</name>
<feature type="compositionally biased region" description="Polar residues" evidence="1">
    <location>
        <begin position="84"/>
        <end position="98"/>
    </location>
</feature>
<comment type="caution">
    <text evidence="2">The sequence shown here is derived from an EMBL/GenBank/DDBJ whole genome shotgun (WGS) entry which is preliminary data.</text>
</comment>
<feature type="compositionally biased region" description="Basic and acidic residues" evidence="1">
    <location>
        <begin position="32"/>
        <end position="76"/>
    </location>
</feature>
<sequence>MARGRTYEQPDERRRTNRSGMYLDTTNTCRNEITEKGYRRITEGKQYPRADRHVESRDLNPDGDQDKARADSKNNDENALMSGDENQGVQTVSLNDGG</sequence>
<proteinExistence type="predicted"/>
<protein>
    <submittedName>
        <fullName evidence="2">Uncharacterized protein</fullName>
    </submittedName>
</protein>
<dbReference type="AlphaFoldDB" id="A0ABD1YQU9"/>
<organism evidence="2 3">
    <name type="scientific">Riccia fluitans</name>
    <dbReference type="NCBI Taxonomy" id="41844"/>
    <lineage>
        <taxon>Eukaryota</taxon>
        <taxon>Viridiplantae</taxon>
        <taxon>Streptophyta</taxon>
        <taxon>Embryophyta</taxon>
        <taxon>Marchantiophyta</taxon>
        <taxon>Marchantiopsida</taxon>
        <taxon>Marchantiidae</taxon>
        <taxon>Marchantiales</taxon>
        <taxon>Ricciaceae</taxon>
        <taxon>Riccia</taxon>
    </lineage>
</organism>
<evidence type="ECO:0000256" key="1">
    <source>
        <dbReference type="SAM" id="MobiDB-lite"/>
    </source>
</evidence>
<feature type="region of interest" description="Disordered" evidence="1">
    <location>
        <begin position="1"/>
        <end position="98"/>
    </location>
</feature>
<reference evidence="2 3" key="1">
    <citation type="submission" date="2024-09" db="EMBL/GenBank/DDBJ databases">
        <title>Chromosome-scale assembly of Riccia fluitans.</title>
        <authorList>
            <person name="Paukszto L."/>
            <person name="Sawicki J."/>
            <person name="Karawczyk K."/>
            <person name="Piernik-Szablinska J."/>
            <person name="Szczecinska M."/>
            <person name="Mazdziarz M."/>
        </authorList>
    </citation>
    <scope>NUCLEOTIDE SEQUENCE [LARGE SCALE GENOMIC DNA]</scope>
    <source>
        <strain evidence="2">Rf_01</strain>
        <tissue evidence="2">Aerial parts of the thallus</tissue>
    </source>
</reference>
<accession>A0ABD1YQU9</accession>
<dbReference type="Proteomes" id="UP001605036">
    <property type="component" value="Unassembled WGS sequence"/>
</dbReference>
<keyword evidence="3" id="KW-1185">Reference proteome</keyword>
<evidence type="ECO:0000313" key="3">
    <source>
        <dbReference type="Proteomes" id="UP001605036"/>
    </source>
</evidence>
<evidence type="ECO:0000313" key="2">
    <source>
        <dbReference type="EMBL" id="KAL2631792.1"/>
    </source>
</evidence>